<feature type="compositionally biased region" description="Polar residues" evidence="1">
    <location>
        <begin position="1"/>
        <end position="35"/>
    </location>
</feature>
<feature type="compositionally biased region" description="Polar residues" evidence="1">
    <location>
        <begin position="165"/>
        <end position="201"/>
    </location>
</feature>
<gene>
    <name evidence="2" type="ORF">CLIB1423_02S01750</name>
</gene>
<feature type="compositionally biased region" description="Low complexity" evidence="1">
    <location>
        <begin position="120"/>
        <end position="139"/>
    </location>
</feature>
<evidence type="ECO:0000313" key="3">
    <source>
        <dbReference type="Proteomes" id="UP000837801"/>
    </source>
</evidence>
<evidence type="ECO:0000313" key="2">
    <source>
        <dbReference type="EMBL" id="CAH2350641.1"/>
    </source>
</evidence>
<dbReference type="OrthoDB" id="4087931at2759"/>
<feature type="region of interest" description="Disordered" evidence="1">
    <location>
        <begin position="453"/>
        <end position="492"/>
    </location>
</feature>
<keyword evidence="3" id="KW-1185">Reference proteome</keyword>
<feature type="compositionally biased region" description="Low complexity" evidence="1">
    <location>
        <begin position="305"/>
        <end position="333"/>
    </location>
</feature>
<protein>
    <submittedName>
        <fullName evidence="2">Uncharacterized protein</fullName>
    </submittedName>
</protein>
<sequence length="527" mass="57531">MNNQFNQSPQQPLYYNGSPLLQSSPALGQPSQSLPPQGHPVLQSQARGAQNSQTSPQVDMMQRQLASQMNGFHIQTPVTEYVPAFAPVSAQQQQQQQQQQPIQYMPEHVDNNVVYQQQISQLQPQQQQQQQHIHQQGQPHNAQVPGHIPQGSLPHGLPMGGPPTLSDQQNPITPPQFQQSPRSGMSTFSPDYPVTSRNSTVGVPPSQHIRNSSLDEKLKQSRGSMSKEEAEAELTIEDILNSDPFDSSLTNDNIVSPMHNYTHNEEDEDVLISSFIDLESSTSPSMPLGLGLDFNLDPPKRQHYSASSSLSQKSKMHTSSSPNTSSVPTNITTMSPTTPIVPPQAPFSHSKTSSVDARSPKRISTSPSKSHTFNVSKKQIRKSSSFTGGVLSSPVGQGQSSSAGVAAPFQVHLSNSGTIKQQPQFSLSDCSNSFSIISNSTENFSFVMEMAPTSPSTVQTTPTMQSSASNKLRRKSLSKIQPRSIEKPGLRKTQSSYFASDLEAQPQKVLKGMNDGVVIFQLNNSRK</sequence>
<dbReference type="AlphaFoldDB" id="A0A9P0VVV6"/>
<feature type="region of interest" description="Disordered" evidence="1">
    <location>
        <begin position="120"/>
        <end position="223"/>
    </location>
</feature>
<name>A0A9P0VVV6_9ASCO</name>
<dbReference type="EMBL" id="CAKXYY010000002">
    <property type="protein sequence ID" value="CAH2350641.1"/>
    <property type="molecule type" value="Genomic_DNA"/>
</dbReference>
<feature type="compositionally biased region" description="Polar residues" evidence="1">
    <location>
        <begin position="42"/>
        <end position="57"/>
    </location>
</feature>
<feature type="region of interest" description="Disordered" evidence="1">
    <location>
        <begin position="1"/>
        <end position="59"/>
    </location>
</feature>
<feature type="region of interest" description="Disordered" evidence="1">
    <location>
        <begin position="301"/>
        <end position="379"/>
    </location>
</feature>
<comment type="caution">
    <text evidence="2">The sequence shown here is derived from an EMBL/GenBank/DDBJ whole genome shotgun (WGS) entry which is preliminary data.</text>
</comment>
<feature type="compositionally biased region" description="Low complexity" evidence="1">
    <location>
        <begin position="453"/>
        <end position="467"/>
    </location>
</feature>
<proteinExistence type="predicted"/>
<dbReference type="Proteomes" id="UP000837801">
    <property type="component" value="Unassembled WGS sequence"/>
</dbReference>
<organism evidence="2 3">
    <name type="scientific">[Candida] railenensis</name>
    <dbReference type="NCBI Taxonomy" id="45579"/>
    <lineage>
        <taxon>Eukaryota</taxon>
        <taxon>Fungi</taxon>
        <taxon>Dikarya</taxon>
        <taxon>Ascomycota</taxon>
        <taxon>Saccharomycotina</taxon>
        <taxon>Pichiomycetes</taxon>
        <taxon>Debaryomycetaceae</taxon>
        <taxon>Kurtzmaniella</taxon>
    </lineage>
</organism>
<reference evidence="2" key="1">
    <citation type="submission" date="2022-03" db="EMBL/GenBank/DDBJ databases">
        <authorList>
            <person name="Legras J.-L."/>
            <person name="Devillers H."/>
            <person name="Grondin C."/>
        </authorList>
    </citation>
    <scope>NUCLEOTIDE SEQUENCE</scope>
    <source>
        <strain evidence="2">CLIB 1423</strain>
    </source>
</reference>
<accession>A0A9P0VVV6</accession>
<evidence type="ECO:0000256" key="1">
    <source>
        <dbReference type="SAM" id="MobiDB-lite"/>
    </source>
</evidence>
<feature type="compositionally biased region" description="Basic and acidic residues" evidence="1">
    <location>
        <begin position="213"/>
        <end position="223"/>
    </location>
</feature>
<feature type="compositionally biased region" description="Polar residues" evidence="1">
    <location>
        <begin position="347"/>
        <end position="379"/>
    </location>
</feature>